<dbReference type="Pfam" id="PF00632">
    <property type="entry name" value="HECT"/>
    <property type="match status" value="1"/>
</dbReference>
<dbReference type="AlphaFoldDB" id="A0AAD5T1H7"/>
<comment type="catalytic activity">
    <reaction evidence="1">
        <text>S-ubiquitinyl-[E2 ubiquitin-conjugating enzyme]-L-cysteine + [acceptor protein]-L-lysine = [E2 ubiquitin-conjugating enzyme]-L-cysteine + N(6)-ubiquitinyl-[acceptor protein]-L-lysine.</text>
        <dbReference type="EC" id="2.3.2.26"/>
    </reaction>
</comment>
<protein>
    <recommendedName>
        <fullName evidence="2">HECT-type E3 ubiquitin transferase</fullName>
        <ecNumber evidence="2">2.3.2.26</ecNumber>
    </recommendedName>
</protein>
<dbReference type="GO" id="GO:0061630">
    <property type="term" value="F:ubiquitin protein ligase activity"/>
    <property type="evidence" value="ECO:0007669"/>
    <property type="project" value="UniProtKB-EC"/>
</dbReference>
<feature type="region of interest" description="Disordered" evidence="6">
    <location>
        <begin position="788"/>
        <end position="810"/>
    </location>
</feature>
<dbReference type="GO" id="GO:0000209">
    <property type="term" value="P:protein polyubiquitination"/>
    <property type="evidence" value="ECO:0007669"/>
    <property type="project" value="InterPro"/>
</dbReference>
<evidence type="ECO:0000256" key="6">
    <source>
        <dbReference type="SAM" id="MobiDB-lite"/>
    </source>
</evidence>
<organism evidence="8 9">
    <name type="scientific">Physocladia obscura</name>
    <dbReference type="NCBI Taxonomy" id="109957"/>
    <lineage>
        <taxon>Eukaryota</taxon>
        <taxon>Fungi</taxon>
        <taxon>Fungi incertae sedis</taxon>
        <taxon>Chytridiomycota</taxon>
        <taxon>Chytridiomycota incertae sedis</taxon>
        <taxon>Chytridiomycetes</taxon>
        <taxon>Chytridiales</taxon>
        <taxon>Chytriomycetaceae</taxon>
        <taxon>Physocladia</taxon>
    </lineage>
</organism>
<accession>A0AAD5T1H7</accession>
<dbReference type="SUPFAM" id="SSF56204">
    <property type="entry name" value="Hect, E3 ligase catalytic domain"/>
    <property type="match status" value="1"/>
</dbReference>
<evidence type="ECO:0000256" key="5">
    <source>
        <dbReference type="PROSITE-ProRule" id="PRU00104"/>
    </source>
</evidence>
<feature type="compositionally biased region" description="Low complexity" evidence="6">
    <location>
        <begin position="722"/>
        <end position="738"/>
    </location>
</feature>
<gene>
    <name evidence="8" type="ORF">HK100_012434</name>
</gene>
<evidence type="ECO:0000256" key="1">
    <source>
        <dbReference type="ARBA" id="ARBA00000885"/>
    </source>
</evidence>
<dbReference type="InterPro" id="IPR035983">
    <property type="entry name" value="Hect_E3_ubiquitin_ligase"/>
</dbReference>
<feature type="region of interest" description="Disordered" evidence="6">
    <location>
        <begin position="715"/>
        <end position="738"/>
    </location>
</feature>
<dbReference type="PANTHER" id="PTHR45700:SF3">
    <property type="entry name" value="UBIQUITIN-PROTEIN LIGASE E3B"/>
    <property type="match status" value="1"/>
</dbReference>
<proteinExistence type="predicted"/>
<evidence type="ECO:0000256" key="4">
    <source>
        <dbReference type="ARBA" id="ARBA00022786"/>
    </source>
</evidence>
<reference evidence="8" key="1">
    <citation type="submission" date="2020-05" db="EMBL/GenBank/DDBJ databases">
        <title>Phylogenomic resolution of chytrid fungi.</title>
        <authorList>
            <person name="Stajich J.E."/>
            <person name="Amses K."/>
            <person name="Simmons R."/>
            <person name="Seto K."/>
            <person name="Myers J."/>
            <person name="Bonds A."/>
            <person name="Quandt C.A."/>
            <person name="Barry K."/>
            <person name="Liu P."/>
            <person name="Grigoriev I."/>
            <person name="Longcore J.E."/>
            <person name="James T.Y."/>
        </authorList>
    </citation>
    <scope>NUCLEOTIDE SEQUENCE</scope>
    <source>
        <strain evidence="8">JEL0513</strain>
    </source>
</reference>
<evidence type="ECO:0000313" key="9">
    <source>
        <dbReference type="Proteomes" id="UP001211907"/>
    </source>
</evidence>
<evidence type="ECO:0000256" key="3">
    <source>
        <dbReference type="ARBA" id="ARBA00022679"/>
    </source>
</evidence>
<evidence type="ECO:0000256" key="2">
    <source>
        <dbReference type="ARBA" id="ARBA00012485"/>
    </source>
</evidence>
<dbReference type="InterPro" id="IPR044611">
    <property type="entry name" value="E3A/B/C-like"/>
</dbReference>
<dbReference type="InterPro" id="IPR000569">
    <property type="entry name" value="HECT_dom"/>
</dbReference>
<comment type="caution">
    <text evidence="8">The sequence shown here is derived from an EMBL/GenBank/DDBJ whole genome shotgun (WGS) entry which is preliminary data.</text>
</comment>
<sequence>MLDVPGEFHNKLVETLSFFWSRQFIQAAFSPVLSYLFPPPSSIFLKTSKLPNVFAKLGFRTPESSNNNQFQFSSKLEESQTTTISISILSACNLFHQLTRTLRNSKTHILTSLSWTPTLIPRLWRLLNIVGPNQAGTKLFLTPAAARAPHREPFALVLQLFCESCCILFMTLDDVDIYERQYPFVIEELAALSSFLNQFCFNAVWNAANPSGTFVLSSFVPVDGGINDAGGAVVEAAQKLLGILYDQSSRRPLGNSSGFSADGERVDDWIVRTVSGRDIVADIKNGDQRTIAVLNSMPQCIPFAQRVEVFRYMVKADKLTIGEAPMDIIVRRRSVLEDGLKQLGKISPSQLKQTIKVRFMNELGLYEAGIDQNGVFKEFLEDICKSAFATDFGLFRTTDDGNCVPSISSGIHENHLTLLEFVGKIFSKALYEGIVIDIPFATFVYAKMLGRLNFFEDLPSLDAELYKNLVFLKHYEGDVSDLGLTFTIDENIFGAIKSKEIKPGGAAIEVNNENKFEYIHIMSDYKLNQECKAQFKALVGGFRSIMPEKYIRFFSPQELQTLMSGENVDFDIADLRKYTRYEAGYFDQHATIRLFWQVVTELSPKEKNAFLKFVTSCSNPPVGGFKHLEPPFTIRFVAAIASDDADANPASQFGKALGSFFGVGKDATRLPTASTCFNVLKELDLSCREFPMFSIQTLLKQSQVPVLPQLQTLPAESGTPLNSNANANSYSPSPSPAPASAAASAAAAAAATASNSALNLLFLKTAASIKEATANAVAAVSQSSQSLAQTSSATVAPTAAQKPPPPFRIESVEFYGTVRSSSKS</sequence>
<evidence type="ECO:0000259" key="7">
    <source>
        <dbReference type="PROSITE" id="PS50237"/>
    </source>
</evidence>
<dbReference type="EMBL" id="JADGJH010000891">
    <property type="protein sequence ID" value="KAJ3121308.1"/>
    <property type="molecule type" value="Genomic_DNA"/>
</dbReference>
<dbReference type="Gene3D" id="3.30.2410.10">
    <property type="entry name" value="Hect, E3 ligase catalytic domain"/>
    <property type="match status" value="1"/>
</dbReference>
<keyword evidence="9" id="KW-1185">Reference proteome</keyword>
<dbReference type="Gene3D" id="3.30.2160.10">
    <property type="entry name" value="Hect, E3 ligase catalytic domain"/>
    <property type="match status" value="1"/>
</dbReference>
<dbReference type="PANTHER" id="PTHR45700">
    <property type="entry name" value="UBIQUITIN-PROTEIN LIGASE E3C"/>
    <property type="match status" value="1"/>
</dbReference>
<name>A0AAD5T1H7_9FUNG</name>
<keyword evidence="4 5" id="KW-0833">Ubl conjugation pathway</keyword>
<dbReference type="EC" id="2.3.2.26" evidence="2"/>
<feature type="domain" description="HECT" evidence="7">
    <location>
        <begin position="347"/>
        <end position="689"/>
    </location>
</feature>
<dbReference type="Gene3D" id="3.90.1750.10">
    <property type="entry name" value="Hect, E3 ligase catalytic domains"/>
    <property type="match status" value="1"/>
</dbReference>
<dbReference type="Proteomes" id="UP001211907">
    <property type="component" value="Unassembled WGS sequence"/>
</dbReference>
<dbReference type="PROSITE" id="PS50237">
    <property type="entry name" value="HECT"/>
    <property type="match status" value="1"/>
</dbReference>
<dbReference type="CDD" id="cd00078">
    <property type="entry name" value="HECTc"/>
    <property type="match status" value="1"/>
</dbReference>
<evidence type="ECO:0000313" key="8">
    <source>
        <dbReference type="EMBL" id="KAJ3121308.1"/>
    </source>
</evidence>
<dbReference type="FunFam" id="3.30.2160.10:FF:000002">
    <property type="entry name" value="Putative Ubiquitin-protein ligase E3C"/>
    <property type="match status" value="1"/>
</dbReference>
<dbReference type="SMART" id="SM00119">
    <property type="entry name" value="HECTc"/>
    <property type="match status" value="1"/>
</dbReference>
<dbReference type="GO" id="GO:0006511">
    <property type="term" value="P:ubiquitin-dependent protein catabolic process"/>
    <property type="evidence" value="ECO:0007669"/>
    <property type="project" value="TreeGrafter"/>
</dbReference>
<keyword evidence="3" id="KW-0808">Transferase</keyword>
<feature type="active site" description="Glycyl thioester intermediate" evidence="5">
    <location>
        <position position="676"/>
    </location>
</feature>